<dbReference type="NCBIfam" id="TIGR02937">
    <property type="entry name" value="sigma70-ECF"/>
    <property type="match status" value="1"/>
</dbReference>
<keyword evidence="3" id="KW-0731">Sigma factor</keyword>
<dbReference type="RefSeq" id="WP_264791669.1">
    <property type="nucleotide sequence ID" value="NZ_AP026867.1"/>
</dbReference>
<keyword evidence="4" id="KW-0804">Transcription</keyword>
<keyword evidence="2" id="KW-0805">Transcription regulation</keyword>
<feature type="domain" description="RNA polymerase sigma-70 region 2" evidence="5">
    <location>
        <begin position="27"/>
        <end position="93"/>
    </location>
</feature>
<dbReference type="GO" id="GO:0006352">
    <property type="term" value="P:DNA-templated transcription initiation"/>
    <property type="evidence" value="ECO:0007669"/>
    <property type="project" value="InterPro"/>
</dbReference>
<dbReference type="InterPro" id="IPR013324">
    <property type="entry name" value="RNA_pol_sigma_r3/r4-like"/>
</dbReference>
<dbReference type="Gene3D" id="1.10.10.10">
    <property type="entry name" value="Winged helix-like DNA-binding domain superfamily/Winged helix DNA-binding domain"/>
    <property type="match status" value="1"/>
</dbReference>
<dbReference type="SUPFAM" id="SSF88946">
    <property type="entry name" value="Sigma2 domain of RNA polymerase sigma factors"/>
    <property type="match status" value="1"/>
</dbReference>
<dbReference type="InterPro" id="IPR039425">
    <property type="entry name" value="RNA_pol_sigma-70-like"/>
</dbReference>
<evidence type="ECO:0000313" key="8">
    <source>
        <dbReference type="Proteomes" id="UP001060919"/>
    </source>
</evidence>
<evidence type="ECO:0000256" key="1">
    <source>
        <dbReference type="ARBA" id="ARBA00010641"/>
    </source>
</evidence>
<evidence type="ECO:0000256" key="4">
    <source>
        <dbReference type="ARBA" id="ARBA00023163"/>
    </source>
</evidence>
<gene>
    <name evidence="7" type="ORF">AsAng_0010560</name>
</gene>
<dbReference type="KEGG" id="aup:AsAng_0010560"/>
<name>A0A915YC74_9BACT</name>
<dbReference type="EMBL" id="AP026867">
    <property type="protein sequence ID" value="BDS10348.1"/>
    <property type="molecule type" value="Genomic_DNA"/>
</dbReference>
<sequence>MLEEEDTNNDLLQRLKLDDPTVLKVIFQKHYPVVYRAIYRIVSDQGIAEDLAQDVFMRLWEKRHEISVDGPLGAYVRRMAVNEALGYIRKHKKYTIEEVSDQHRLATISSEDLYMDNELQLEIYKVIDTLPPKCKMVFMLSRFEELSYKEISQKLEISPKTVENQISKALKILRVHLKSYLSSVFPVFMLYF</sequence>
<evidence type="ECO:0000259" key="6">
    <source>
        <dbReference type="Pfam" id="PF08281"/>
    </source>
</evidence>
<dbReference type="Proteomes" id="UP001060919">
    <property type="component" value="Chromosome"/>
</dbReference>
<dbReference type="Pfam" id="PF08281">
    <property type="entry name" value="Sigma70_r4_2"/>
    <property type="match status" value="1"/>
</dbReference>
<dbReference type="NCBIfam" id="TIGR02985">
    <property type="entry name" value="Sig70_bacteroi1"/>
    <property type="match status" value="1"/>
</dbReference>
<reference evidence="7" key="1">
    <citation type="submission" date="2022-09" db="EMBL/GenBank/DDBJ databases">
        <title>Aureispira anguillicida sp. nov., isolated from Leptocephalus of Japanese eel Anguilla japonica.</title>
        <authorList>
            <person name="Yuasa K."/>
            <person name="Mekata T."/>
            <person name="Ikunari K."/>
        </authorList>
    </citation>
    <scope>NUCLEOTIDE SEQUENCE</scope>
    <source>
        <strain evidence="7">EL160426</strain>
    </source>
</reference>
<dbReference type="InterPro" id="IPR014284">
    <property type="entry name" value="RNA_pol_sigma-70_dom"/>
</dbReference>
<keyword evidence="8" id="KW-1185">Reference proteome</keyword>
<organism evidence="7 8">
    <name type="scientific">Aureispira anguillae</name>
    <dbReference type="NCBI Taxonomy" id="2864201"/>
    <lineage>
        <taxon>Bacteria</taxon>
        <taxon>Pseudomonadati</taxon>
        <taxon>Bacteroidota</taxon>
        <taxon>Saprospiria</taxon>
        <taxon>Saprospirales</taxon>
        <taxon>Saprospiraceae</taxon>
        <taxon>Aureispira</taxon>
    </lineage>
</organism>
<dbReference type="InterPro" id="IPR007627">
    <property type="entry name" value="RNA_pol_sigma70_r2"/>
</dbReference>
<dbReference type="CDD" id="cd06171">
    <property type="entry name" value="Sigma70_r4"/>
    <property type="match status" value="1"/>
</dbReference>
<dbReference type="InterPro" id="IPR013325">
    <property type="entry name" value="RNA_pol_sigma_r2"/>
</dbReference>
<evidence type="ECO:0000313" key="7">
    <source>
        <dbReference type="EMBL" id="BDS10348.1"/>
    </source>
</evidence>
<dbReference type="AlphaFoldDB" id="A0A915YC74"/>
<evidence type="ECO:0000259" key="5">
    <source>
        <dbReference type="Pfam" id="PF04542"/>
    </source>
</evidence>
<dbReference type="InterPro" id="IPR036388">
    <property type="entry name" value="WH-like_DNA-bd_sf"/>
</dbReference>
<dbReference type="SUPFAM" id="SSF88659">
    <property type="entry name" value="Sigma3 and sigma4 domains of RNA polymerase sigma factors"/>
    <property type="match status" value="1"/>
</dbReference>
<dbReference type="PANTHER" id="PTHR43133">
    <property type="entry name" value="RNA POLYMERASE ECF-TYPE SIGMA FACTO"/>
    <property type="match status" value="1"/>
</dbReference>
<dbReference type="GO" id="GO:0003677">
    <property type="term" value="F:DNA binding"/>
    <property type="evidence" value="ECO:0007669"/>
    <property type="project" value="InterPro"/>
</dbReference>
<protein>
    <submittedName>
        <fullName evidence="7">RNA polymerase sigma-70 factor</fullName>
    </submittedName>
</protein>
<dbReference type="InterPro" id="IPR014327">
    <property type="entry name" value="RNA_pol_sigma70_bacteroid"/>
</dbReference>
<dbReference type="GO" id="GO:0016987">
    <property type="term" value="F:sigma factor activity"/>
    <property type="evidence" value="ECO:0007669"/>
    <property type="project" value="UniProtKB-KW"/>
</dbReference>
<evidence type="ECO:0000256" key="3">
    <source>
        <dbReference type="ARBA" id="ARBA00023082"/>
    </source>
</evidence>
<proteinExistence type="inferred from homology"/>
<dbReference type="Gene3D" id="1.10.1740.10">
    <property type="match status" value="1"/>
</dbReference>
<dbReference type="Pfam" id="PF04542">
    <property type="entry name" value="Sigma70_r2"/>
    <property type="match status" value="1"/>
</dbReference>
<accession>A0A915YC74</accession>
<dbReference type="InterPro" id="IPR013249">
    <property type="entry name" value="RNA_pol_sigma70_r4_t2"/>
</dbReference>
<comment type="similarity">
    <text evidence="1">Belongs to the sigma-70 factor family. ECF subfamily.</text>
</comment>
<feature type="domain" description="RNA polymerase sigma factor 70 region 4 type 2" evidence="6">
    <location>
        <begin position="121"/>
        <end position="172"/>
    </location>
</feature>
<dbReference type="PANTHER" id="PTHR43133:SF46">
    <property type="entry name" value="RNA POLYMERASE SIGMA-70 FACTOR ECF SUBFAMILY"/>
    <property type="match status" value="1"/>
</dbReference>
<evidence type="ECO:0000256" key="2">
    <source>
        <dbReference type="ARBA" id="ARBA00023015"/>
    </source>
</evidence>